<gene>
    <name evidence="2" type="ordered locus">Trebr_0329</name>
</gene>
<dbReference type="eggNOG" id="ENOG5031CW2">
    <property type="taxonomic scope" value="Bacteria"/>
</dbReference>
<dbReference type="RefSeq" id="WP_013757495.1">
    <property type="nucleotide sequence ID" value="NC_015500.1"/>
</dbReference>
<name>F4LMZ0_TREBD</name>
<dbReference type="EMBL" id="CP002696">
    <property type="protein sequence ID" value="AEE15776.1"/>
    <property type="molecule type" value="Genomic_DNA"/>
</dbReference>
<dbReference type="Proteomes" id="UP000006546">
    <property type="component" value="Chromosome"/>
</dbReference>
<keyword evidence="3" id="KW-1185">Reference proteome</keyword>
<feature type="transmembrane region" description="Helical" evidence="1">
    <location>
        <begin position="36"/>
        <end position="59"/>
    </location>
</feature>
<proteinExistence type="predicted"/>
<keyword evidence="1" id="KW-1133">Transmembrane helix</keyword>
<organism evidence="2 3">
    <name type="scientific">Treponema brennaborense (strain DSM 12168 / CIP 105900 / DD5/3)</name>
    <dbReference type="NCBI Taxonomy" id="906968"/>
    <lineage>
        <taxon>Bacteria</taxon>
        <taxon>Pseudomonadati</taxon>
        <taxon>Spirochaetota</taxon>
        <taxon>Spirochaetia</taxon>
        <taxon>Spirochaetales</taxon>
        <taxon>Treponemataceae</taxon>
        <taxon>Treponema</taxon>
    </lineage>
</organism>
<dbReference type="KEGG" id="tbe:Trebr_0329"/>
<dbReference type="AlphaFoldDB" id="F4LMZ0"/>
<keyword evidence="1" id="KW-0472">Membrane</keyword>
<reference evidence="3" key="1">
    <citation type="submission" date="2011-04" db="EMBL/GenBank/DDBJ databases">
        <title>The complete genome of Treponema brennaborense DSM 12168.</title>
        <authorList>
            <person name="Lucas S."/>
            <person name="Han J."/>
            <person name="Lapidus A."/>
            <person name="Bruce D."/>
            <person name="Goodwin L."/>
            <person name="Pitluck S."/>
            <person name="Peters L."/>
            <person name="Kyrpides N."/>
            <person name="Mavromatis K."/>
            <person name="Ivanova N."/>
            <person name="Mikhailova N."/>
            <person name="Pagani I."/>
            <person name="Teshima H."/>
            <person name="Detter J.C."/>
            <person name="Tapia R."/>
            <person name="Han C."/>
            <person name="Land M."/>
            <person name="Hauser L."/>
            <person name="Markowitz V."/>
            <person name="Cheng J.-F."/>
            <person name="Hugenholtz P."/>
            <person name="Woyke T."/>
            <person name="Wu D."/>
            <person name="Gronow S."/>
            <person name="Wellnitz S."/>
            <person name="Brambilla E."/>
            <person name="Klenk H.-P."/>
            <person name="Eisen J.A."/>
        </authorList>
    </citation>
    <scope>NUCLEOTIDE SEQUENCE [LARGE SCALE GENOMIC DNA]</scope>
    <source>
        <strain evidence="3">DSM 12168 / CIP 105900 / DD5/3</strain>
    </source>
</reference>
<sequence>MKCDCVYDVCEISCASAAPLRKRQPLLLRQARTTRAVVLIAAALLAFVSCSPSLSVAIADGGGVACSFEAYVPDSIAETVRSFGDLPSGVPLFDAPQIRASLVQAGFTDVAVAAPSASAVTVKAAAKSVAALLPQIPGAVAYTPASGKDAASVTVSLTPDVLQQMLALLPAETRDYADLLSAPVFTGERMDAAEYTDLIGAVYGKTMADELARGVLNVSVSVPRAVIAAFASSENATVISAGKTVRFGVPLAEFLTQSEKIEFCVRF</sequence>
<dbReference type="HOGENOM" id="CLU_093869_0_0_12"/>
<dbReference type="STRING" id="906968.Trebr_0329"/>
<evidence type="ECO:0000313" key="3">
    <source>
        <dbReference type="Proteomes" id="UP000006546"/>
    </source>
</evidence>
<accession>F4LMZ0</accession>
<protein>
    <submittedName>
        <fullName evidence="2">Uncharacterized protein</fullName>
    </submittedName>
</protein>
<evidence type="ECO:0000256" key="1">
    <source>
        <dbReference type="SAM" id="Phobius"/>
    </source>
</evidence>
<dbReference type="OrthoDB" id="361534at2"/>
<evidence type="ECO:0000313" key="2">
    <source>
        <dbReference type="EMBL" id="AEE15776.1"/>
    </source>
</evidence>
<keyword evidence="1" id="KW-0812">Transmembrane</keyword>